<accession>A0A317XR73</accession>
<evidence type="ECO:0000313" key="2">
    <source>
        <dbReference type="EMBL" id="PWY99848.1"/>
    </source>
</evidence>
<evidence type="ECO:0000256" key="1">
    <source>
        <dbReference type="SAM" id="MobiDB-lite"/>
    </source>
</evidence>
<dbReference type="InParanoid" id="A0A317XR73"/>
<sequence length="441" mass="48952">MSPYVPKRVKGKGKGGGRGHGQLRATVNPHDPRDREQTIKCDYCLTEKLRKDFHFAVLKKYDKRTSEGKAVKAICKPCCLPGAVPKREGSEAGSGAGPSSLPASNPHESSGSTQSIAGGSKMAAQPAPPPPNRPSHGLCIQCHVNYPLNDTFFLKVDQRQRHADRRVCVNCRTAQGITDEILRDDELDESMMFDEHAVDVILPDGEQDEDELPRVVDLNDKAAQMAARAARQAFSSLVSRTLSASRLARRRRRLFSGMQMLRRRQQQELDELLGAFSGLAVNPEALNYLRPLVTRHEDAEDGIPIDWALDDLTVGLQLLVYESAPQTEMDNKDAEQMDDADAYLNEIECERREERRGMARIAKQLRESLDTNVEVDISRIHDSVGAELAALFAQKSKLDDDLDLDARPMQPLRSAKVNIMPFSASLGAFGRGIIHLPVNRQ</sequence>
<evidence type="ECO:0008006" key="4">
    <source>
        <dbReference type="Google" id="ProtNLM"/>
    </source>
</evidence>
<name>A0A317XR73_9BASI</name>
<feature type="region of interest" description="Disordered" evidence="1">
    <location>
        <begin position="86"/>
        <end position="135"/>
    </location>
</feature>
<evidence type="ECO:0000313" key="3">
    <source>
        <dbReference type="Proteomes" id="UP000246740"/>
    </source>
</evidence>
<reference evidence="2 3" key="1">
    <citation type="journal article" date="2018" name="Mol. Biol. Evol.">
        <title>Broad Genomic Sampling Reveals a Smut Pathogenic Ancestry of the Fungal Clade Ustilaginomycotina.</title>
        <authorList>
            <person name="Kijpornyongpan T."/>
            <person name="Mondo S.J."/>
            <person name="Barry K."/>
            <person name="Sandor L."/>
            <person name="Lee J."/>
            <person name="Lipzen A."/>
            <person name="Pangilinan J."/>
            <person name="LaButti K."/>
            <person name="Hainaut M."/>
            <person name="Henrissat B."/>
            <person name="Grigoriev I.V."/>
            <person name="Spatafora J.W."/>
            <person name="Aime M.C."/>
        </authorList>
    </citation>
    <scope>NUCLEOTIDE SEQUENCE [LARGE SCALE GENOMIC DNA]</scope>
    <source>
        <strain evidence="2 3">MCA 3645</strain>
    </source>
</reference>
<proteinExistence type="predicted"/>
<dbReference type="EMBL" id="KZ819194">
    <property type="protein sequence ID" value="PWY99848.1"/>
    <property type="molecule type" value="Genomic_DNA"/>
</dbReference>
<protein>
    <recommendedName>
        <fullName evidence="4">Stc1 domain-containing protein</fullName>
    </recommendedName>
</protein>
<dbReference type="Proteomes" id="UP000246740">
    <property type="component" value="Unassembled WGS sequence"/>
</dbReference>
<gene>
    <name evidence="2" type="ORF">BCV70DRAFT_113722</name>
</gene>
<feature type="region of interest" description="Disordered" evidence="1">
    <location>
        <begin position="1"/>
        <end position="37"/>
    </location>
</feature>
<feature type="compositionally biased region" description="Polar residues" evidence="1">
    <location>
        <begin position="106"/>
        <end position="117"/>
    </location>
</feature>
<feature type="compositionally biased region" description="Basic residues" evidence="1">
    <location>
        <begin position="7"/>
        <end position="17"/>
    </location>
</feature>
<organism evidence="2 3">
    <name type="scientific">Testicularia cyperi</name>
    <dbReference type="NCBI Taxonomy" id="1882483"/>
    <lineage>
        <taxon>Eukaryota</taxon>
        <taxon>Fungi</taxon>
        <taxon>Dikarya</taxon>
        <taxon>Basidiomycota</taxon>
        <taxon>Ustilaginomycotina</taxon>
        <taxon>Ustilaginomycetes</taxon>
        <taxon>Ustilaginales</taxon>
        <taxon>Anthracoideaceae</taxon>
        <taxon>Testicularia</taxon>
    </lineage>
</organism>
<feature type="compositionally biased region" description="Low complexity" evidence="1">
    <location>
        <begin position="91"/>
        <end position="104"/>
    </location>
</feature>
<dbReference type="AlphaFoldDB" id="A0A317XR73"/>
<keyword evidence="3" id="KW-1185">Reference proteome</keyword>